<dbReference type="SUPFAM" id="SSF52833">
    <property type="entry name" value="Thioredoxin-like"/>
    <property type="match status" value="1"/>
</dbReference>
<dbReference type="PROSITE" id="PS51352">
    <property type="entry name" value="THIOREDOXIN_2"/>
    <property type="match status" value="1"/>
</dbReference>
<dbReference type="InterPro" id="IPR013766">
    <property type="entry name" value="Thioredoxin_domain"/>
</dbReference>
<comment type="caution">
    <text evidence="2">The sequence shown here is derived from an EMBL/GenBank/DDBJ whole genome shotgun (WGS) entry which is preliminary data.</text>
</comment>
<reference evidence="2 3" key="1">
    <citation type="journal article" date="2021" name="Comput. Struct. Biotechnol. J.">
        <title>De novo genome assembly of the potent medicinal plant Rehmannia glutinosa using nanopore technology.</title>
        <authorList>
            <person name="Ma L."/>
            <person name="Dong C."/>
            <person name="Song C."/>
            <person name="Wang X."/>
            <person name="Zheng X."/>
            <person name="Niu Y."/>
            <person name="Chen S."/>
            <person name="Feng W."/>
        </authorList>
    </citation>
    <scope>NUCLEOTIDE SEQUENCE [LARGE SCALE GENOMIC DNA]</scope>
    <source>
        <strain evidence="2">DH-2019</strain>
    </source>
</reference>
<sequence>MSILSPNPHILYREIHQTEPRHQFWSSGTSSVFTKPNGFGFDRSKNEWKKRAKRNLRAFSFWPELSKPTTLEMEAIQDCEQFDQILEKAKELSQPLVVDWMAAWCRKCIFLKPKLEKLAAEFDTKLKFYYVDVNNVPQALVKRGNISIWKDGEMKEEVIGGHKAWLVIEEVRAMIQKFV</sequence>
<organism evidence="2 3">
    <name type="scientific">Rehmannia glutinosa</name>
    <name type="common">Chinese foxglove</name>
    <dbReference type="NCBI Taxonomy" id="99300"/>
    <lineage>
        <taxon>Eukaryota</taxon>
        <taxon>Viridiplantae</taxon>
        <taxon>Streptophyta</taxon>
        <taxon>Embryophyta</taxon>
        <taxon>Tracheophyta</taxon>
        <taxon>Spermatophyta</taxon>
        <taxon>Magnoliopsida</taxon>
        <taxon>eudicotyledons</taxon>
        <taxon>Gunneridae</taxon>
        <taxon>Pentapetalae</taxon>
        <taxon>asterids</taxon>
        <taxon>lamiids</taxon>
        <taxon>Lamiales</taxon>
        <taxon>Orobanchaceae</taxon>
        <taxon>Rehmannieae</taxon>
        <taxon>Rehmannia</taxon>
    </lineage>
</organism>
<gene>
    <name evidence="2" type="ORF">DH2020_016760</name>
</gene>
<name>A0ABR0WT61_REHGL</name>
<dbReference type="Pfam" id="PF00085">
    <property type="entry name" value="Thioredoxin"/>
    <property type="match status" value="1"/>
</dbReference>
<keyword evidence="3" id="KW-1185">Reference proteome</keyword>
<dbReference type="PANTHER" id="PTHR47192:SF3">
    <property type="entry name" value="THIOREDOXIN-LIKE 3-1, CHLOROPLASTIC"/>
    <property type="match status" value="1"/>
</dbReference>
<dbReference type="InterPro" id="IPR044253">
    <property type="entry name" value="WCRKC1/2"/>
</dbReference>
<evidence type="ECO:0000313" key="3">
    <source>
        <dbReference type="Proteomes" id="UP001318860"/>
    </source>
</evidence>
<evidence type="ECO:0000259" key="1">
    <source>
        <dbReference type="PROSITE" id="PS51352"/>
    </source>
</evidence>
<dbReference type="PANTHER" id="PTHR47192">
    <property type="entry name" value="THIOREDOXIN-LIKE 3-2, CHLOROPLASTIC"/>
    <property type="match status" value="1"/>
</dbReference>
<dbReference type="EMBL" id="JABTTQ020000009">
    <property type="protein sequence ID" value="KAK6149235.1"/>
    <property type="molecule type" value="Genomic_DNA"/>
</dbReference>
<dbReference type="Gene3D" id="3.40.30.10">
    <property type="entry name" value="Glutaredoxin"/>
    <property type="match status" value="1"/>
</dbReference>
<proteinExistence type="predicted"/>
<feature type="domain" description="Thioredoxin" evidence="1">
    <location>
        <begin position="56"/>
        <end position="179"/>
    </location>
</feature>
<evidence type="ECO:0000313" key="2">
    <source>
        <dbReference type="EMBL" id="KAK6149235.1"/>
    </source>
</evidence>
<accession>A0ABR0WT61</accession>
<protein>
    <recommendedName>
        <fullName evidence="1">Thioredoxin domain-containing protein</fullName>
    </recommendedName>
</protein>
<dbReference type="Proteomes" id="UP001318860">
    <property type="component" value="Unassembled WGS sequence"/>
</dbReference>
<dbReference type="InterPro" id="IPR036249">
    <property type="entry name" value="Thioredoxin-like_sf"/>
</dbReference>
<dbReference type="CDD" id="cd02947">
    <property type="entry name" value="TRX_family"/>
    <property type="match status" value="1"/>
</dbReference>